<proteinExistence type="predicted"/>
<name>A0A3B0WL28_9ZZZZ</name>
<dbReference type="PANTHER" id="PTHR45339">
    <property type="entry name" value="HYBRID SIGNAL TRANSDUCTION HISTIDINE KINASE J"/>
    <property type="match status" value="1"/>
</dbReference>
<protein>
    <recommendedName>
        <fullName evidence="2">Response regulatory domain-containing protein</fullName>
    </recommendedName>
</protein>
<dbReference type="PANTHER" id="PTHR45339:SF5">
    <property type="entry name" value="HISTIDINE KINASE"/>
    <property type="match status" value="1"/>
</dbReference>
<organism evidence="3">
    <name type="scientific">hydrothermal vent metagenome</name>
    <dbReference type="NCBI Taxonomy" id="652676"/>
    <lineage>
        <taxon>unclassified sequences</taxon>
        <taxon>metagenomes</taxon>
        <taxon>ecological metagenomes</taxon>
    </lineage>
</organism>
<dbReference type="InterPro" id="IPR011006">
    <property type="entry name" value="CheY-like_superfamily"/>
</dbReference>
<evidence type="ECO:0000256" key="1">
    <source>
        <dbReference type="ARBA" id="ARBA00022553"/>
    </source>
</evidence>
<dbReference type="SMART" id="SM00448">
    <property type="entry name" value="REC"/>
    <property type="match status" value="1"/>
</dbReference>
<dbReference type="SUPFAM" id="SSF52172">
    <property type="entry name" value="CheY-like"/>
    <property type="match status" value="1"/>
</dbReference>
<dbReference type="Gene3D" id="1.20.120.160">
    <property type="entry name" value="HPT domain"/>
    <property type="match status" value="1"/>
</dbReference>
<dbReference type="GO" id="GO:0000160">
    <property type="term" value="P:phosphorelay signal transduction system"/>
    <property type="evidence" value="ECO:0007669"/>
    <property type="project" value="InterPro"/>
</dbReference>
<evidence type="ECO:0000313" key="3">
    <source>
        <dbReference type="EMBL" id="VAW56708.1"/>
    </source>
</evidence>
<dbReference type="EMBL" id="UOFF01000271">
    <property type="protein sequence ID" value="VAW56708.1"/>
    <property type="molecule type" value="Genomic_DNA"/>
</dbReference>
<dbReference type="InterPro" id="IPR001789">
    <property type="entry name" value="Sig_transdc_resp-reg_receiver"/>
</dbReference>
<dbReference type="SUPFAM" id="SSF47226">
    <property type="entry name" value="Histidine-containing phosphotransfer domain, HPT domain"/>
    <property type="match status" value="1"/>
</dbReference>
<dbReference type="GO" id="GO:0005886">
    <property type="term" value="C:plasma membrane"/>
    <property type="evidence" value="ECO:0007669"/>
    <property type="project" value="UniProtKB-SubCell"/>
</dbReference>
<dbReference type="PROSITE" id="PS50110">
    <property type="entry name" value="RESPONSE_REGULATORY"/>
    <property type="match status" value="1"/>
</dbReference>
<dbReference type="AlphaFoldDB" id="A0A3B0WL28"/>
<keyword evidence="1" id="KW-0597">Phosphoprotein</keyword>
<dbReference type="InterPro" id="IPR036641">
    <property type="entry name" value="HPT_dom_sf"/>
</dbReference>
<dbReference type="GO" id="GO:0005524">
    <property type="term" value="F:ATP binding"/>
    <property type="evidence" value="ECO:0007669"/>
    <property type="project" value="UniProtKB-KW"/>
</dbReference>
<dbReference type="CDD" id="cd17546">
    <property type="entry name" value="REC_hyHK_CKI1_RcsC-like"/>
    <property type="match status" value="1"/>
</dbReference>
<evidence type="ECO:0000259" key="2">
    <source>
        <dbReference type="PROSITE" id="PS50110"/>
    </source>
</evidence>
<gene>
    <name evidence="3" type="ORF">MNBD_GAMMA07-1380</name>
</gene>
<feature type="non-terminal residue" evidence="3">
    <location>
        <position position="1"/>
    </location>
</feature>
<reference evidence="3" key="1">
    <citation type="submission" date="2018-06" db="EMBL/GenBank/DDBJ databases">
        <authorList>
            <person name="Zhirakovskaya E."/>
        </authorList>
    </citation>
    <scope>NUCLEOTIDE SEQUENCE</scope>
</reference>
<sequence length="432" mass="49883">FLADGDIGVDSQLGHGSTFWFTMKTKVVASSKVFIANERLKNYRGVVYLPNENILEAVKRMLKHWGIELFCYSEQNKFLDNLSSDQSLDFIVFDEHAKQVLDHVVIDSSINLICVKHDHAKKECFIGNKLCHTLNYNIRRNILHQALLKSYLRKEKLVVNDSMKMDHLLNILIVDDMDVNLIVIQSFLKKYNLTADTAMNGLDAVEKSFNKKYDLIFMDCQMPVLNGYDATLAIREHELKLNKPRCPIIAMTANVMKEDRDKCFEFDMDDFIPKPVEMDIFIEKIKAWSKSQLVQAKNVKETPKPNLALANKFERNVRIDEITEGLSYDEIEHLLNIFKNDCEIKNDKFKIFRLDQFDHNAIDEQTSIFIHSLKGTAANMGFISLSELCKVIEHAISINNTINLPYLFDKLDVEIKDALIWVGLYIESKTVD</sequence>
<feature type="domain" description="Response regulatory" evidence="2">
    <location>
        <begin position="170"/>
        <end position="289"/>
    </location>
</feature>
<dbReference type="Gene3D" id="3.40.50.2300">
    <property type="match status" value="1"/>
</dbReference>
<accession>A0A3B0WL28</accession>
<dbReference type="Pfam" id="PF00072">
    <property type="entry name" value="Response_reg"/>
    <property type="match status" value="1"/>
</dbReference>